<proteinExistence type="predicted"/>
<dbReference type="SUPFAM" id="SSF56784">
    <property type="entry name" value="HAD-like"/>
    <property type="match status" value="1"/>
</dbReference>
<dbReference type="Proteomes" id="UP000234462">
    <property type="component" value="Unassembled WGS sequence"/>
</dbReference>
<evidence type="ECO:0000313" key="2">
    <source>
        <dbReference type="Proteomes" id="UP000234462"/>
    </source>
</evidence>
<dbReference type="InterPro" id="IPR023214">
    <property type="entry name" value="HAD_sf"/>
</dbReference>
<dbReference type="InterPro" id="IPR006439">
    <property type="entry name" value="HAD-SF_hydro_IA"/>
</dbReference>
<dbReference type="PANTHER" id="PTHR43481:SF4">
    <property type="entry name" value="GLYCEROL-1-PHOSPHATE PHOSPHOHYDROLASE 1-RELATED"/>
    <property type="match status" value="1"/>
</dbReference>
<dbReference type="GO" id="GO:0050308">
    <property type="term" value="F:sugar-phosphatase activity"/>
    <property type="evidence" value="ECO:0007669"/>
    <property type="project" value="UniProtKB-EC"/>
</dbReference>
<name>A0A2H1L3R0_9MICO</name>
<keyword evidence="1" id="KW-0378">Hydrolase</keyword>
<dbReference type="NCBIfam" id="TIGR01509">
    <property type="entry name" value="HAD-SF-IA-v3"/>
    <property type="match status" value="1"/>
</dbReference>
<dbReference type="InterPro" id="IPR036412">
    <property type="entry name" value="HAD-like_sf"/>
</dbReference>
<sequence>MRTFDAVVFDCDGVLVDSEAPWLSLMGGYLADLGLEGIAPSTLRGMASQEAAVELGRVHAACGQRPAAARRSPPSVAEVDAAYSAALAGLADPMPAAPELVRSLAGAVPIAVASNGRRHDVHGLLRRVGIIDLFDAIVTIEDVRRGKPAPDPYLLAARWLGVDAVDVLVLEDSSPGAAAGRAAGCTVIGVNDDPDASLPVDLRLRDLGDLDCEVQAHESGRGRIAVSGPWAPASPA</sequence>
<evidence type="ECO:0000313" key="1">
    <source>
        <dbReference type="EMBL" id="SMY11534.1"/>
    </source>
</evidence>
<dbReference type="EC" id="3.1.3.23" evidence="1"/>
<dbReference type="PRINTS" id="PR00413">
    <property type="entry name" value="HADHALOGNASE"/>
</dbReference>
<dbReference type="Pfam" id="PF00702">
    <property type="entry name" value="Hydrolase"/>
    <property type="match status" value="1"/>
</dbReference>
<dbReference type="SFLD" id="SFLDS00003">
    <property type="entry name" value="Haloacid_Dehalogenase"/>
    <property type="match status" value="1"/>
</dbReference>
<keyword evidence="2" id="KW-1185">Reference proteome</keyword>
<dbReference type="EMBL" id="FXZM01000004">
    <property type="protein sequence ID" value="SMY11534.1"/>
    <property type="molecule type" value="Genomic_DNA"/>
</dbReference>
<dbReference type="Gene3D" id="3.40.50.1000">
    <property type="entry name" value="HAD superfamily/HAD-like"/>
    <property type="match status" value="1"/>
</dbReference>
<dbReference type="Gene3D" id="1.10.150.240">
    <property type="entry name" value="Putative phosphatase, domain 2"/>
    <property type="match status" value="1"/>
</dbReference>
<dbReference type="PANTHER" id="PTHR43481">
    <property type="entry name" value="FRUCTOSE-1-PHOSPHATE PHOSPHATASE"/>
    <property type="match status" value="1"/>
</dbReference>
<dbReference type="InterPro" id="IPR051806">
    <property type="entry name" value="HAD-like_SPP"/>
</dbReference>
<dbReference type="SFLD" id="SFLDG01129">
    <property type="entry name" value="C1.5:_HAD__Beta-PGM__Phosphata"/>
    <property type="match status" value="1"/>
</dbReference>
<protein>
    <submittedName>
        <fullName evidence="1">Haloacid dehalogenase superfamily, subfamily IA, variant 3 with third motif having DD or ED</fullName>
        <ecNumber evidence="1">3.1.3.23</ecNumber>
    </submittedName>
</protein>
<dbReference type="InterPro" id="IPR023198">
    <property type="entry name" value="PGP-like_dom2"/>
</dbReference>
<gene>
    <name evidence="1" type="ORF">BJEO58_01119</name>
</gene>
<organism evidence="1 2">
    <name type="scientific">Brevibacterium jeotgali</name>
    <dbReference type="NCBI Taxonomy" id="1262550"/>
    <lineage>
        <taxon>Bacteria</taxon>
        <taxon>Bacillati</taxon>
        <taxon>Actinomycetota</taxon>
        <taxon>Actinomycetes</taxon>
        <taxon>Micrococcales</taxon>
        <taxon>Brevibacteriaceae</taxon>
        <taxon>Brevibacterium</taxon>
    </lineage>
</organism>
<reference evidence="2" key="1">
    <citation type="submission" date="2017-03" db="EMBL/GenBank/DDBJ databases">
        <authorList>
            <person name="Monnet C."/>
        </authorList>
    </citation>
    <scope>NUCLEOTIDE SEQUENCE [LARGE SCALE GENOMIC DNA]</scope>
    <source>
        <strain evidence="2">SJ5-8</strain>
    </source>
</reference>
<dbReference type="AlphaFoldDB" id="A0A2H1L3R0"/>
<accession>A0A2H1L3R0</accession>
<dbReference type="RefSeq" id="WP_180951839.1">
    <property type="nucleotide sequence ID" value="NZ_FXZM01000004.1"/>
</dbReference>